<dbReference type="Gene3D" id="3.20.20.70">
    <property type="entry name" value="Aldolase class I"/>
    <property type="match status" value="1"/>
</dbReference>
<dbReference type="InterPro" id="IPR001269">
    <property type="entry name" value="DUS_fam"/>
</dbReference>
<dbReference type="Pfam" id="PF01207">
    <property type="entry name" value="Dus"/>
    <property type="match status" value="1"/>
</dbReference>
<keyword evidence="6 9" id="KW-0521">NADP</keyword>
<evidence type="ECO:0000256" key="5">
    <source>
        <dbReference type="ARBA" id="ARBA00022694"/>
    </source>
</evidence>
<comment type="catalytic activity">
    <reaction evidence="9">
        <text>5,6-dihydrouridine(20a) in tRNA + NADP(+) = uridine(20a) in tRNA + NADPH + H(+)</text>
        <dbReference type="Rhea" id="RHEA:53344"/>
        <dbReference type="Rhea" id="RHEA-COMP:13535"/>
        <dbReference type="Rhea" id="RHEA-COMP:13536"/>
        <dbReference type="ChEBI" id="CHEBI:15378"/>
        <dbReference type="ChEBI" id="CHEBI:57783"/>
        <dbReference type="ChEBI" id="CHEBI:58349"/>
        <dbReference type="ChEBI" id="CHEBI:65315"/>
        <dbReference type="ChEBI" id="CHEBI:74443"/>
    </reaction>
</comment>
<comment type="catalytic activity">
    <reaction evidence="9">
        <text>5,6-dihydrouridine(20a) in tRNA + NAD(+) = uridine(20a) in tRNA + NADH + H(+)</text>
        <dbReference type="Rhea" id="RHEA:53348"/>
        <dbReference type="Rhea" id="RHEA-COMP:13535"/>
        <dbReference type="Rhea" id="RHEA-COMP:13536"/>
        <dbReference type="ChEBI" id="CHEBI:15378"/>
        <dbReference type="ChEBI" id="CHEBI:57540"/>
        <dbReference type="ChEBI" id="CHEBI:57945"/>
        <dbReference type="ChEBI" id="CHEBI:65315"/>
        <dbReference type="ChEBI" id="CHEBI:74443"/>
    </reaction>
</comment>
<dbReference type="RefSeq" id="WP_096804799.1">
    <property type="nucleotide sequence ID" value="NZ_CP022196.1"/>
</dbReference>
<evidence type="ECO:0000256" key="1">
    <source>
        <dbReference type="ARBA" id="ARBA00001917"/>
    </source>
</evidence>
<evidence type="ECO:0000256" key="6">
    <source>
        <dbReference type="ARBA" id="ARBA00022857"/>
    </source>
</evidence>
<dbReference type="GO" id="GO:0102266">
    <property type="term" value="F:tRNA-dihydrouridine20a synthase activity"/>
    <property type="evidence" value="ECO:0007669"/>
    <property type="project" value="RHEA"/>
</dbReference>
<keyword evidence="8 9" id="KW-0560">Oxidoreductase</keyword>
<keyword evidence="4 9" id="KW-0288">FMN</keyword>
<dbReference type="AlphaFoldDB" id="A0A291G956"/>
<keyword evidence="12" id="KW-0547">Nucleotide-binding</keyword>
<evidence type="ECO:0000256" key="9">
    <source>
        <dbReference type="HAMAP-Rule" id="MF_02041"/>
    </source>
</evidence>
<dbReference type="InterPro" id="IPR013785">
    <property type="entry name" value="Aldolase_TIM"/>
</dbReference>
<keyword evidence="15" id="KW-1185">Reference proteome</keyword>
<dbReference type="GO" id="GO:0010181">
    <property type="term" value="F:FMN binding"/>
    <property type="evidence" value="ECO:0007669"/>
    <property type="project" value="UniProtKB-UniRule"/>
</dbReference>
<feature type="site" description="Interacts with tRNA" evidence="9">
    <location>
        <position position="100"/>
    </location>
</feature>
<evidence type="ECO:0000256" key="11">
    <source>
        <dbReference type="PIRSR" id="PIRSR006621-1"/>
    </source>
</evidence>
<dbReference type="InterPro" id="IPR004653">
    <property type="entry name" value="DusA"/>
</dbReference>
<evidence type="ECO:0000256" key="7">
    <source>
        <dbReference type="ARBA" id="ARBA00022884"/>
    </source>
</evidence>
<dbReference type="PROSITE" id="PS01136">
    <property type="entry name" value="UPF0034"/>
    <property type="match status" value="1"/>
</dbReference>
<feature type="binding site" evidence="9 12">
    <location>
        <begin position="237"/>
        <end position="238"/>
    </location>
    <ligand>
        <name>FMN</name>
        <dbReference type="ChEBI" id="CHEBI:58210"/>
    </ligand>
</feature>
<keyword evidence="5 9" id="KW-0819">tRNA processing</keyword>
<reference evidence="14 15" key="1">
    <citation type="submission" date="2017-06" db="EMBL/GenBank/DDBJ databases">
        <title>Celeribacter sp. TSPH2 complete genome sequence.</title>
        <authorList>
            <person name="Woo J.-H."/>
            <person name="Kim H.-S."/>
        </authorList>
    </citation>
    <scope>NUCLEOTIDE SEQUENCE [LARGE SCALE GENOMIC DNA]</scope>
    <source>
        <strain evidence="14 15">TSPH2</strain>
    </source>
</reference>
<dbReference type="PIRSF" id="PIRSF006621">
    <property type="entry name" value="Dus"/>
    <property type="match status" value="1"/>
</dbReference>
<name>A0A291G956_9RHOB</name>
<evidence type="ECO:0000256" key="2">
    <source>
        <dbReference type="ARBA" id="ARBA00022555"/>
    </source>
</evidence>
<dbReference type="CDD" id="cd02801">
    <property type="entry name" value="DUS_like_FMN"/>
    <property type="match status" value="1"/>
</dbReference>
<evidence type="ECO:0000256" key="10">
    <source>
        <dbReference type="PIRNR" id="PIRNR006621"/>
    </source>
</evidence>
<dbReference type="Proteomes" id="UP000217935">
    <property type="component" value="Chromosome"/>
</dbReference>
<dbReference type="GO" id="GO:0000049">
    <property type="term" value="F:tRNA binding"/>
    <property type="evidence" value="ECO:0007669"/>
    <property type="project" value="UniProtKB-UniRule"/>
</dbReference>
<keyword evidence="7 9" id="KW-0694">RNA-binding</keyword>
<feature type="site" description="Interacts with tRNA; defines subfamily-specific binding signature" evidence="9">
    <location>
        <position position="187"/>
    </location>
</feature>
<feature type="site" description="Interacts with tRNA; defines subfamily-specific binding signature" evidence="9">
    <location>
        <position position="304"/>
    </location>
</feature>
<comment type="caution">
    <text evidence="9">Lacks conserved residue(s) required for the propagation of feature annotation.</text>
</comment>
<evidence type="ECO:0000259" key="13">
    <source>
        <dbReference type="Pfam" id="PF01207"/>
    </source>
</evidence>
<evidence type="ECO:0000313" key="15">
    <source>
        <dbReference type="Proteomes" id="UP000217935"/>
    </source>
</evidence>
<dbReference type="EC" id="1.3.1.91" evidence="9"/>
<comment type="similarity">
    <text evidence="10">Belongs to the dus family.</text>
</comment>
<feature type="binding site" evidence="9 12">
    <location>
        <position position="73"/>
    </location>
    <ligand>
        <name>FMN</name>
        <dbReference type="ChEBI" id="CHEBI:58210"/>
    </ligand>
</feature>
<dbReference type="HAMAP" id="MF_02041">
    <property type="entry name" value="DusA_subfam"/>
    <property type="match status" value="1"/>
</dbReference>
<comment type="catalytic activity">
    <reaction evidence="9">
        <text>5,6-dihydrouridine(20) in tRNA + NADP(+) = uridine(20) in tRNA + NADPH + H(+)</text>
        <dbReference type="Rhea" id="RHEA:53336"/>
        <dbReference type="Rhea" id="RHEA-COMP:13533"/>
        <dbReference type="Rhea" id="RHEA-COMP:13534"/>
        <dbReference type="ChEBI" id="CHEBI:15378"/>
        <dbReference type="ChEBI" id="CHEBI:57783"/>
        <dbReference type="ChEBI" id="CHEBI:58349"/>
        <dbReference type="ChEBI" id="CHEBI:65315"/>
        <dbReference type="ChEBI" id="CHEBI:74443"/>
        <dbReference type="EC" id="1.3.1.91"/>
    </reaction>
</comment>
<dbReference type="InterPro" id="IPR035587">
    <property type="entry name" value="DUS-like_FMN-bd"/>
</dbReference>
<dbReference type="NCBIfam" id="NF008774">
    <property type="entry name" value="PRK11815.1"/>
    <property type="match status" value="1"/>
</dbReference>
<comment type="function">
    <text evidence="9">Catalyzes the synthesis of 5,6-dihydrouridine (D), a modified base found in the D-loop of most tRNAs, via the reduction of the C5-C6 double bond in target uridines. Specifically modifies U20 and U20a in tRNAs.</text>
</comment>
<sequence>MTDKVKKEDLSMASRLSVAPMMDWTDRHCRYFHRLMSREALLYTEMVTAPALVRGRALHLLDYNPEEHPVAVQLGGSEPAELAAATKLCVAQGYDEVNLNVGCPSDRVQSGCFGAVLMKSPYLVADCVTAMLAVAGDVPVTVKCRIGVDDQEPAEVLPAFLARMRDAGVTRITVHARKAWLEGLSPKENRDIPPLDYDLVHEMKRAFPDLHLSINGGVQNLDVVEEELTHMDGVMVGRAAYHQPYDILGTADQRIFGRDADPLSRHDVALAMEGYIGRHIAAGGKLAQVTRHMLGLFAGQPGARRWKRVLSEGAHKDGAGFELVREALPR</sequence>
<feature type="binding site" evidence="9 12">
    <location>
        <begin position="215"/>
        <end position="217"/>
    </location>
    <ligand>
        <name>FMN</name>
        <dbReference type="ChEBI" id="CHEBI:58210"/>
    </ligand>
</feature>
<dbReference type="OrthoDB" id="9783413at2"/>
<dbReference type="PANTHER" id="PTHR42907">
    <property type="entry name" value="FMN-LINKED OXIDOREDUCTASES SUPERFAMILY PROTEIN"/>
    <property type="match status" value="1"/>
</dbReference>
<dbReference type="STRING" id="1758178.GCA_001550095_01610"/>
<protein>
    <recommendedName>
        <fullName evidence="9">tRNA-dihydrouridine(20/20a) synthase</fullName>
        <ecNumber evidence="9">1.3.1.91</ecNumber>
    </recommendedName>
    <alternativeName>
        <fullName evidence="9">U20-specific dihydrouridine synthase</fullName>
        <shortName evidence="9">U20-specific Dus</shortName>
    </alternativeName>
    <alternativeName>
        <fullName evidence="9">tRNA-dihydrouridine synthase A</fullName>
    </alternativeName>
</protein>
<evidence type="ECO:0000313" key="14">
    <source>
        <dbReference type="EMBL" id="ATG46546.1"/>
    </source>
</evidence>
<keyword evidence="3 9" id="KW-0285">Flavoprotein</keyword>
<proteinExistence type="inferred from homology"/>
<evidence type="ECO:0000256" key="8">
    <source>
        <dbReference type="ARBA" id="ARBA00023002"/>
    </source>
</evidence>
<keyword evidence="2 9" id="KW-0820">tRNA-binding</keyword>
<gene>
    <name evidence="9" type="primary">dusA</name>
    <name evidence="14" type="ORF">CEW89_02565</name>
</gene>
<feature type="site" description="Interacts with tRNA" evidence="9">
    <location>
        <position position="190"/>
    </location>
</feature>
<dbReference type="EMBL" id="CP022196">
    <property type="protein sequence ID" value="ATG46546.1"/>
    <property type="molecule type" value="Genomic_DNA"/>
</dbReference>
<comment type="cofactor">
    <cofactor evidence="1 9 10 12">
        <name>FMN</name>
        <dbReference type="ChEBI" id="CHEBI:58210"/>
    </cofactor>
</comment>
<dbReference type="SUPFAM" id="SSF51395">
    <property type="entry name" value="FMN-linked oxidoreductases"/>
    <property type="match status" value="1"/>
</dbReference>
<evidence type="ECO:0000256" key="12">
    <source>
        <dbReference type="PIRSR" id="PIRSR006621-2"/>
    </source>
</evidence>
<organism evidence="14 15">
    <name type="scientific">Celeribacter ethanolicus</name>
    <dbReference type="NCBI Taxonomy" id="1758178"/>
    <lineage>
        <taxon>Bacteria</taxon>
        <taxon>Pseudomonadati</taxon>
        <taxon>Pseudomonadota</taxon>
        <taxon>Alphaproteobacteria</taxon>
        <taxon>Rhodobacterales</taxon>
        <taxon>Roseobacteraceae</taxon>
        <taxon>Celeribacter</taxon>
    </lineage>
</organism>
<feature type="binding site" evidence="9 12">
    <location>
        <begin position="20"/>
        <end position="22"/>
    </location>
    <ligand>
        <name>FMN</name>
        <dbReference type="ChEBI" id="CHEBI:58210"/>
    </ligand>
</feature>
<evidence type="ECO:0000256" key="3">
    <source>
        <dbReference type="ARBA" id="ARBA00022630"/>
    </source>
</evidence>
<dbReference type="PANTHER" id="PTHR42907:SF1">
    <property type="entry name" value="FMN-LINKED OXIDOREDUCTASES SUPERFAMILY PROTEIN"/>
    <property type="match status" value="1"/>
</dbReference>
<feature type="active site" description="Proton donor" evidence="9 11">
    <location>
        <position position="103"/>
    </location>
</feature>
<dbReference type="KEGG" id="ceh:CEW89_02565"/>
<comment type="similarity">
    <text evidence="9">Belongs to the Dus family. DusA subfamily.</text>
</comment>
<evidence type="ECO:0000256" key="4">
    <source>
        <dbReference type="ARBA" id="ARBA00022643"/>
    </source>
</evidence>
<dbReference type="GO" id="GO:0050660">
    <property type="term" value="F:flavin adenine dinucleotide binding"/>
    <property type="evidence" value="ECO:0007669"/>
    <property type="project" value="InterPro"/>
</dbReference>
<comment type="catalytic activity">
    <reaction evidence="9">
        <text>5,6-dihydrouridine(20) in tRNA + NAD(+) = uridine(20) in tRNA + NADH + H(+)</text>
        <dbReference type="Rhea" id="RHEA:53340"/>
        <dbReference type="Rhea" id="RHEA-COMP:13533"/>
        <dbReference type="Rhea" id="RHEA-COMP:13534"/>
        <dbReference type="ChEBI" id="CHEBI:15378"/>
        <dbReference type="ChEBI" id="CHEBI:57540"/>
        <dbReference type="ChEBI" id="CHEBI:57945"/>
        <dbReference type="ChEBI" id="CHEBI:65315"/>
        <dbReference type="ChEBI" id="CHEBI:74443"/>
        <dbReference type="EC" id="1.3.1.91"/>
    </reaction>
</comment>
<dbReference type="GO" id="GO:0102264">
    <property type="term" value="F:tRNA-dihydrouridine20 synthase activity"/>
    <property type="evidence" value="ECO:0007669"/>
    <property type="project" value="UniProtKB-EC"/>
</dbReference>
<dbReference type="InterPro" id="IPR018517">
    <property type="entry name" value="tRNA_hU_synthase_CS"/>
</dbReference>
<accession>A0A291G956</accession>
<dbReference type="NCBIfam" id="TIGR00742">
    <property type="entry name" value="yjbN"/>
    <property type="match status" value="1"/>
</dbReference>
<dbReference type="Gene3D" id="1.20.120.1460">
    <property type="match status" value="1"/>
</dbReference>
<feature type="binding site" evidence="9 12">
    <location>
        <position position="175"/>
    </location>
    <ligand>
        <name>FMN</name>
        <dbReference type="ChEBI" id="CHEBI:58210"/>
    </ligand>
</feature>
<feature type="domain" description="DUS-like FMN-binding" evidence="13">
    <location>
        <begin position="18"/>
        <end position="321"/>
    </location>
</feature>
<feature type="binding site" evidence="9 12">
    <location>
        <position position="143"/>
    </location>
    <ligand>
        <name>FMN</name>
        <dbReference type="ChEBI" id="CHEBI:58210"/>
    </ligand>
</feature>